<reference evidence="14" key="1">
    <citation type="submission" date="2016-06" db="UniProtKB">
        <authorList>
            <consortium name="WormBaseParasite"/>
        </authorList>
    </citation>
    <scope>IDENTIFICATION</scope>
</reference>
<organism evidence="14">
    <name type="scientific">Gongylonema pulchrum</name>
    <dbReference type="NCBI Taxonomy" id="637853"/>
    <lineage>
        <taxon>Eukaryota</taxon>
        <taxon>Metazoa</taxon>
        <taxon>Ecdysozoa</taxon>
        <taxon>Nematoda</taxon>
        <taxon>Chromadorea</taxon>
        <taxon>Rhabditida</taxon>
        <taxon>Spirurina</taxon>
        <taxon>Spiruromorpha</taxon>
        <taxon>Spiruroidea</taxon>
        <taxon>Gongylonematidae</taxon>
        <taxon>Gongylonema</taxon>
    </lineage>
</organism>
<feature type="domain" description="Cation efflux protein transmembrane" evidence="13">
    <location>
        <begin position="196"/>
        <end position="229"/>
    </location>
</feature>
<evidence type="ECO:0000256" key="5">
    <source>
        <dbReference type="ARBA" id="ARBA00022723"/>
    </source>
</evidence>
<dbReference type="AlphaFoldDB" id="A0A183CYU7"/>
<dbReference type="GO" id="GO:0005794">
    <property type="term" value="C:Golgi apparatus"/>
    <property type="evidence" value="ECO:0007669"/>
    <property type="project" value="UniProtKB-SubCell"/>
</dbReference>
<keyword evidence="5" id="KW-0479">Metal-binding</keyword>
<proteinExistence type="predicted"/>
<evidence type="ECO:0000256" key="8">
    <source>
        <dbReference type="ARBA" id="ARBA00022989"/>
    </source>
</evidence>
<keyword evidence="3" id="KW-0050">Antiport</keyword>
<evidence type="ECO:0000256" key="1">
    <source>
        <dbReference type="ARBA" id="ARBA00004638"/>
    </source>
</evidence>
<feature type="transmembrane region" description="Helical" evidence="12">
    <location>
        <begin position="105"/>
        <end position="122"/>
    </location>
</feature>
<dbReference type="GO" id="GO:0030658">
    <property type="term" value="C:transport vesicle membrane"/>
    <property type="evidence" value="ECO:0007669"/>
    <property type="project" value="UniProtKB-SubCell"/>
</dbReference>
<sequence length="271" mass="30000">LQGGVFLLIFAVLVKMAYDSSFRHLAVEIGGPKRLYSLVTLFSAIFLAPMALLAFTVGEVHIESKTDFALMLFVAAVLVMVFDFYTESFCFQHVADPVISSARWSPVIMFFCAFVFASVWYTDDTFDHHIISGGVLLTFICFIIASFALTSSSNSRSRGGLYVGLSDAGIPLYTYGEAFLQKTSRFVALENNLQSFCGIEFLYGFWTNSLGLISDGFHMLFDCSALVSFTISFFGHLLMTLCYVKQLLFDSATVTAGNFSTLLCFEHLSST</sequence>
<evidence type="ECO:0000256" key="6">
    <source>
        <dbReference type="ARBA" id="ARBA00022833"/>
    </source>
</evidence>
<keyword evidence="6" id="KW-0862">Zinc</keyword>
<evidence type="ECO:0000256" key="3">
    <source>
        <dbReference type="ARBA" id="ARBA00022449"/>
    </source>
</evidence>
<dbReference type="GO" id="GO:1904257">
    <property type="term" value="P:zinc ion import into Golgi lumen"/>
    <property type="evidence" value="ECO:0007669"/>
    <property type="project" value="TreeGrafter"/>
</dbReference>
<keyword evidence="4 12" id="KW-0812">Transmembrane</keyword>
<evidence type="ECO:0000256" key="2">
    <source>
        <dbReference type="ARBA" id="ARBA00022448"/>
    </source>
</evidence>
<dbReference type="WBParaSite" id="GPUH_0000164201-mRNA-1">
    <property type="protein sequence ID" value="GPUH_0000164201-mRNA-1"/>
    <property type="gene ID" value="GPUH_0000164201"/>
</dbReference>
<keyword evidence="2" id="KW-0813">Transport</keyword>
<dbReference type="Pfam" id="PF01545">
    <property type="entry name" value="Cation_efflux"/>
    <property type="match status" value="1"/>
</dbReference>
<keyword evidence="10 12" id="KW-0472">Membrane</keyword>
<comment type="subcellular location">
    <subcellularLocation>
        <location evidence="1">Cytoplasmic vesicle</location>
        <location evidence="1">Secretory vesicle membrane</location>
        <topology evidence="1">Multi-pass membrane protein</topology>
    </subcellularLocation>
</comment>
<feature type="transmembrane region" description="Helical" evidence="12">
    <location>
        <begin position="219"/>
        <end position="244"/>
    </location>
</feature>
<dbReference type="GO" id="GO:0005385">
    <property type="term" value="F:zinc ion transmembrane transporter activity"/>
    <property type="evidence" value="ECO:0007669"/>
    <property type="project" value="InterPro"/>
</dbReference>
<dbReference type="InterPro" id="IPR058533">
    <property type="entry name" value="Cation_efflux_TM"/>
</dbReference>
<dbReference type="PANTHER" id="PTHR45755">
    <property type="match status" value="1"/>
</dbReference>
<dbReference type="GO" id="GO:0006882">
    <property type="term" value="P:intracellular zinc ion homeostasis"/>
    <property type="evidence" value="ECO:0007669"/>
    <property type="project" value="InterPro"/>
</dbReference>
<evidence type="ECO:0000256" key="9">
    <source>
        <dbReference type="ARBA" id="ARBA00023065"/>
    </source>
</evidence>
<evidence type="ECO:0000256" key="7">
    <source>
        <dbReference type="ARBA" id="ARBA00022906"/>
    </source>
</evidence>
<feature type="transmembrane region" description="Helical" evidence="12">
    <location>
        <begin position="35"/>
        <end position="56"/>
    </location>
</feature>
<evidence type="ECO:0000256" key="12">
    <source>
        <dbReference type="SAM" id="Phobius"/>
    </source>
</evidence>
<dbReference type="GO" id="GO:0015297">
    <property type="term" value="F:antiporter activity"/>
    <property type="evidence" value="ECO:0007669"/>
    <property type="project" value="UniProtKB-KW"/>
</dbReference>
<evidence type="ECO:0000259" key="13">
    <source>
        <dbReference type="Pfam" id="PF01545"/>
    </source>
</evidence>
<evidence type="ECO:0000256" key="11">
    <source>
        <dbReference type="ARBA" id="ARBA00048349"/>
    </source>
</evidence>
<name>A0A183CYU7_9BILA</name>
<feature type="transmembrane region" description="Helical" evidence="12">
    <location>
        <begin position="68"/>
        <end position="85"/>
    </location>
</feature>
<evidence type="ECO:0000256" key="4">
    <source>
        <dbReference type="ARBA" id="ARBA00022692"/>
    </source>
</evidence>
<dbReference type="GO" id="GO:0046872">
    <property type="term" value="F:metal ion binding"/>
    <property type="evidence" value="ECO:0007669"/>
    <property type="project" value="UniProtKB-KW"/>
</dbReference>
<evidence type="ECO:0000256" key="10">
    <source>
        <dbReference type="ARBA" id="ARBA00023136"/>
    </source>
</evidence>
<accession>A0A183CYU7</accession>
<comment type="catalytic activity">
    <reaction evidence="11">
        <text>Zn(2+)(in) + 2 H(+)(out) = Zn(2+)(out) + 2 H(+)(in)</text>
        <dbReference type="Rhea" id="RHEA:72627"/>
        <dbReference type="ChEBI" id="CHEBI:15378"/>
        <dbReference type="ChEBI" id="CHEBI:29105"/>
    </reaction>
</comment>
<dbReference type="Gene3D" id="1.20.1510.10">
    <property type="entry name" value="Cation efflux protein transmembrane domain"/>
    <property type="match status" value="1"/>
</dbReference>
<dbReference type="InterPro" id="IPR027469">
    <property type="entry name" value="Cation_efflux_TMD_sf"/>
</dbReference>
<keyword evidence="9" id="KW-0406">Ion transport</keyword>
<keyword evidence="8 12" id="KW-1133">Transmembrane helix</keyword>
<dbReference type="SUPFAM" id="SSF161111">
    <property type="entry name" value="Cation efflux protein transmembrane domain-like"/>
    <property type="match status" value="1"/>
</dbReference>
<protein>
    <submittedName>
        <fullName evidence="14">MARVEL domain-containing protein</fullName>
    </submittedName>
</protein>
<feature type="transmembrane region" description="Helical" evidence="12">
    <location>
        <begin position="129"/>
        <end position="149"/>
    </location>
</feature>
<evidence type="ECO:0000313" key="14">
    <source>
        <dbReference type="WBParaSite" id="GPUH_0000164201-mRNA-1"/>
    </source>
</evidence>
<keyword evidence="7" id="KW-0864">Zinc transport</keyword>
<dbReference type="PANTHER" id="PTHR45755:SF1">
    <property type="entry name" value="PROTON-COUPLED ZINC ANTIPORTER SLC30A5"/>
    <property type="match status" value="1"/>
</dbReference>
<dbReference type="InterPro" id="IPR045316">
    <property type="entry name" value="Msc2-like"/>
</dbReference>